<protein>
    <recommendedName>
        <fullName evidence="4">fructose-bisphosphate aldolase</fullName>
        <ecNumber evidence="4">4.1.2.13</ecNumber>
    </recommendedName>
</protein>
<comment type="similarity">
    <text evidence="3">Belongs to the class I fructose-bisphosphate aldolase family.</text>
</comment>
<dbReference type="STRING" id="3088.A0A383W6Z9"/>
<evidence type="ECO:0000256" key="6">
    <source>
        <dbReference type="ARBA" id="ARBA00023239"/>
    </source>
</evidence>
<dbReference type="NCBIfam" id="NF033379">
    <property type="entry name" value="FrucBisAld_I"/>
    <property type="match status" value="1"/>
</dbReference>
<dbReference type="InterPro" id="IPR000741">
    <property type="entry name" value="FBA_I"/>
</dbReference>
<dbReference type="AlphaFoldDB" id="A0A383W6Z9"/>
<evidence type="ECO:0000256" key="2">
    <source>
        <dbReference type="ARBA" id="ARBA00004714"/>
    </source>
</evidence>
<sequence length="535" mass="58253">MQMQAKPFGAQRPSAAGRTSRARSVRVTASASGYFHSCHNGAHLTKARKAELEAVCEHIAQPGKGITACDEGPGTIGDRFAKYGIENSEENRRAYRQMLFEAPGANQYLCAAILDPETLWQRSTSEGAPLFPERLKQLGIMPGVKPHLKVYNLPGQRGSTHMQGLDSLAARLQEYKDAGAVFAKWRSPMAIDEANGQPSDFVIEANMLDLARYALICQDVGLVPIVEPDVSMAGTHTLESALAINTKIQSVLYRALLEHGVFMEGVILKSNIVNPGRQCPVPYSVDEIAQANVDLFKRVMPIAVRSANFLSGGQSLADAAARLSVMNQRKGNLPVNLSFSWSAALQVKVSVMNQKKGNLPVNLSFSWSAALQMPLFALCQGGLKLPEMEALYLQECSNMLLLLLLPPPLLLPPQMPLFALCQGGLKLPEVEALYLQERSNMLLLLLPPPPLLLLLLLPPQMPLFALCQGSLKLPEMEALYLQEISNMPLFALCQGGLKLPEMEALYLQELAVASAAAKGEYKPKAGEGDHKPPKQ</sequence>
<evidence type="ECO:0000313" key="9">
    <source>
        <dbReference type="Proteomes" id="UP000256970"/>
    </source>
</evidence>
<accession>A0A383W6Z9</accession>
<dbReference type="InterPro" id="IPR013785">
    <property type="entry name" value="Aldolase_TIM"/>
</dbReference>
<dbReference type="EC" id="4.1.2.13" evidence="4"/>
<gene>
    <name evidence="8" type="ORF">BQ4739_LOCUS13026</name>
</gene>
<dbReference type="Pfam" id="PF00274">
    <property type="entry name" value="Glycolytic"/>
    <property type="match status" value="1"/>
</dbReference>
<evidence type="ECO:0000256" key="3">
    <source>
        <dbReference type="ARBA" id="ARBA00010387"/>
    </source>
</evidence>
<proteinExistence type="inferred from homology"/>
<keyword evidence="6" id="KW-0456">Lyase</keyword>
<evidence type="ECO:0000256" key="7">
    <source>
        <dbReference type="SAM" id="MobiDB-lite"/>
    </source>
</evidence>
<dbReference type="GO" id="GO:0004332">
    <property type="term" value="F:fructose-bisphosphate aldolase activity"/>
    <property type="evidence" value="ECO:0007669"/>
    <property type="project" value="UniProtKB-EC"/>
</dbReference>
<dbReference type="PANTHER" id="PTHR11627">
    <property type="entry name" value="FRUCTOSE-BISPHOSPHATE ALDOLASE"/>
    <property type="match status" value="1"/>
</dbReference>
<feature type="region of interest" description="Disordered" evidence="7">
    <location>
        <begin position="1"/>
        <end position="22"/>
    </location>
</feature>
<comment type="catalytic activity">
    <reaction evidence="1">
        <text>beta-D-fructose 1,6-bisphosphate = D-glyceraldehyde 3-phosphate + dihydroxyacetone phosphate</text>
        <dbReference type="Rhea" id="RHEA:14729"/>
        <dbReference type="ChEBI" id="CHEBI:32966"/>
        <dbReference type="ChEBI" id="CHEBI:57642"/>
        <dbReference type="ChEBI" id="CHEBI:59776"/>
        <dbReference type="EC" id="4.1.2.13"/>
    </reaction>
</comment>
<evidence type="ECO:0000256" key="4">
    <source>
        <dbReference type="ARBA" id="ARBA00013068"/>
    </source>
</evidence>
<evidence type="ECO:0000256" key="1">
    <source>
        <dbReference type="ARBA" id="ARBA00000441"/>
    </source>
</evidence>
<reference evidence="8 9" key="1">
    <citation type="submission" date="2016-10" db="EMBL/GenBank/DDBJ databases">
        <authorList>
            <person name="Cai Z."/>
        </authorList>
    </citation>
    <scope>NUCLEOTIDE SEQUENCE [LARGE SCALE GENOMIC DNA]</scope>
</reference>
<keyword evidence="9" id="KW-1185">Reference proteome</keyword>
<dbReference type="Proteomes" id="UP000256970">
    <property type="component" value="Unassembled WGS sequence"/>
</dbReference>
<dbReference type="SUPFAM" id="SSF51569">
    <property type="entry name" value="Aldolase"/>
    <property type="match status" value="1"/>
</dbReference>
<name>A0A383W6Z9_TETOB</name>
<dbReference type="GO" id="GO:0006096">
    <property type="term" value="P:glycolytic process"/>
    <property type="evidence" value="ECO:0007669"/>
    <property type="project" value="UniProtKB-UniPathway"/>
</dbReference>
<evidence type="ECO:0000256" key="5">
    <source>
        <dbReference type="ARBA" id="ARBA00023152"/>
    </source>
</evidence>
<dbReference type="EMBL" id="FNXT01001171">
    <property type="protein sequence ID" value="SZX72889.1"/>
    <property type="molecule type" value="Genomic_DNA"/>
</dbReference>
<evidence type="ECO:0000313" key="8">
    <source>
        <dbReference type="EMBL" id="SZX72889.1"/>
    </source>
</evidence>
<keyword evidence="5" id="KW-0324">Glycolysis</keyword>
<comment type="pathway">
    <text evidence="2">Carbohydrate degradation; glycolysis; D-glyceraldehyde 3-phosphate and glycerone phosphate from D-glucose: step 4/4.</text>
</comment>
<dbReference type="Gene3D" id="3.20.20.70">
    <property type="entry name" value="Aldolase class I"/>
    <property type="match status" value="1"/>
</dbReference>
<dbReference type="UniPathway" id="UPA00109">
    <property type="reaction ID" value="UER00183"/>
</dbReference>
<organism evidence="8 9">
    <name type="scientific">Tetradesmus obliquus</name>
    <name type="common">Green alga</name>
    <name type="synonym">Acutodesmus obliquus</name>
    <dbReference type="NCBI Taxonomy" id="3088"/>
    <lineage>
        <taxon>Eukaryota</taxon>
        <taxon>Viridiplantae</taxon>
        <taxon>Chlorophyta</taxon>
        <taxon>core chlorophytes</taxon>
        <taxon>Chlorophyceae</taxon>
        <taxon>CS clade</taxon>
        <taxon>Sphaeropleales</taxon>
        <taxon>Scenedesmaceae</taxon>
        <taxon>Tetradesmus</taxon>
    </lineage>
</organism>